<proteinExistence type="predicted"/>
<evidence type="ECO:0000313" key="3">
    <source>
        <dbReference type="Proteomes" id="UP000678679"/>
    </source>
</evidence>
<dbReference type="PROSITE" id="PS51257">
    <property type="entry name" value="PROKAR_LIPOPROTEIN"/>
    <property type="match status" value="1"/>
</dbReference>
<keyword evidence="3" id="KW-1185">Reference proteome</keyword>
<name>A0AAX1N2W3_9BACT</name>
<evidence type="ECO:0000256" key="1">
    <source>
        <dbReference type="SAM" id="SignalP"/>
    </source>
</evidence>
<dbReference type="SUPFAM" id="SSF48452">
    <property type="entry name" value="TPR-like"/>
    <property type="match status" value="1"/>
</dbReference>
<gene>
    <name evidence="2" type="ORF">KMW28_19985</name>
</gene>
<keyword evidence="2" id="KW-0449">Lipoprotein</keyword>
<organism evidence="2 3">
    <name type="scientific">Flammeovirga yaeyamensis</name>
    <dbReference type="NCBI Taxonomy" id="367791"/>
    <lineage>
        <taxon>Bacteria</taxon>
        <taxon>Pseudomonadati</taxon>
        <taxon>Bacteroidota</taxon>
        <taxon>Cytophagia</taxon>
        <taxon>Cytophagales</taxon>
        <taxon>Flammeovirgaceae</taxon>
        <taxon>Flammeovirga</taxon>
    </lineage>
</organism>
<dbReference type="InterPro" id="IPR011990">
    <property type="entry name" value="TPR-like_helical_dom_sf"/>
</dbReference>
<sequence>MTIKKYINKFAILCLASTALFSCSEDKMDEINKNPNNPTEMSTNLILTDLINRTAVQVSNGDFAFYASLYVEHYVGTHNQFYQAETREDGQLAVSSTYNNSWNGAYTALRDAKDVIEICSPEGKEQGNTGNLGIAKILLAYNLAVLTDVCGDVPWSEALNAEDHMLPHLDKQEDIYKEIFTYIDEGIENLGTSNDYNSIGSYDLIYGGDVELWTKFAHGLKARLLMRLSHVRPNVYDEVLSEVAKSFTDATEEAKYVYNGGSSINPYALLWTSRNQYGSSKSLHDMMSTNNDPRISAYFIPNLNNKVLELGENGQNKQDQNKYGISTYFKDRENATQFLSFHELKFLEAEALERKAAGSGKAAAIEAVKAAFEYANLTSEEADDYISTITDFDLNRIMGEKYISFYQSEAIEAYNDFRRLKAMNGGTHPSYVNFQNPKVEKFPLRYTYGGDDVNNNVNVREAYLKIDIYSDNVWWAGGQY</sequence>
<dbReference type="AlphaFoldDB" id="A0AAX1N2W3"/>
<evidence type="ECO:0000313" key="2">
    <source>
        <dbReference type="EMBL" id="QWG01885.1"/>
    </source>
</evidence>
<dbReference type="RefSeq" id="WP_169666316.1">
    <property type="nucleotide sequence ID" value="NZ_CP076132.1"/>
</dbReference>
<dbReference type="Proteomes" id="UP000678679">
    <property type="component" value="Chromosome 1"/>
</dbReference>
<reference evidence="2 3" key="1">
    <citation type="submission" date="2021-05" db="EMBL/GenBank/DDBJ databases">
        <title>Comparative genomic studies on the polysaccharide-degrading batcterial strains of the Flammeovirga genus.</title>
        <authorList>
            <person name="Zewei F."/>
            <person name="Zheng Z."/>
            <person name="Yu L."/>
            <person name="Ruyue G."/>
            <person name="Yanhong M."/>
            <person name="Yuanyuan C."/>
            <person name="Jingyan G."/>
            <person name="Wenjun H."/>
        </authorList>
    </citation>
    <scope>NUCLEOTIDE SEQUENCE [LARGE SCALE GENOMIC DNA]</scope>
    <source>
        <strain evidence="2 3">NBRC:100898</strain>
    </source>
</reference>
<dbReference type="InterPro" id="IPR041662">
    <property type="entry name" value="SusD-like_2"/>
</dbReference>
<accession>A0AAX1N2W3</accession>
<keyword evidence="1" id="KW-0732">Signal</keyword>
<dbReference type="KEGG" id="fya:KMW28_19985"/>
<feature type="chain" id="PRO_5043488882" evidence="1">
    <location>
        <begin position="25"/>
        <end position="480"/>
    </location>
</feature>
<dbReference type="Gene3D" id="1.25.40.390">
    <property type="match status" value="1"/>
</dbReference>
<dbReference type="Pfam" id="PF12771">
    <property type="entry name" value="SusD-like_2"/>
    <property type="match status" value="1"/>
</dbReference>
<feature type="signal peptide" evidence="1">
    <location>
        <begin position="1"/>
        <end position="24"/>
    </location>
</feature>
<protein>
    <submittedName>
        <fullName evidence="2">SusD/RagB family nutrient-binding outer membrane lipoprotein</fullName>
    </submittedName>
</protein>
<dbReference type="EMBL" id="CP076132">
    <property type="protein sequence ID" value="QWG01885.1"/>
    <property type="molecule type" value="Genomic_DNA"/>
</dbReference>